<protein>
    <submittedName>
        <fullName evidence="1">Uncharacterized protein</fullName>
    </submittedName>
</protein>
<reference evidence="1" key="1">
    <citation type="journal article" date="2021" name="Proc. Natl. Acad. Sci. U.S.A.">
        <title>A Catalog of Tens of Thousands of Viruses from Human Metagenomes Reveals Hidden Associations with Chronic Diseases.</title>
        <authorList>
            <person name="Tisza M.J."/>
            <person name="Buck C.B."/>
        </authorList>
    </citation>
    <scope>NUCLEOTIDE SEQUENCE</scope>
    <source>
        <strain evidence="1">Ct73D3</strain>
    </source>
</reference>
<organism evidence="1">
    <name type="scientific">Siphoviridae sp. ct73D3</name>
    <dbReference type="NCBI Taxonomy" id="2825347"/>
    <lineage>
        <taxon>Viruses</taxon>
        <taxon>Duplodnaviria</taxon>
        <taxon>Heunggongvirae</taxon>
        <taxon>Uroviricota</taxon>
        <taxon>Caudoviricetes</taxon>
    </lineage>
</organism>
<evidence type="ECO:0000313" key="1">
    <source>
        <dbReference type="EMBL" id="DAE17695.1"/>
    </source>
</evidence>
<proteinExistence type="predicted"/>
<sequence length="30" mass="3671">MCWLICKAFMKEIRKIEQKNTSRSEKLRSL</sequence>
<name>A0A8S5QEL2_9CAUD</name>
<dbReference type="EMBL" id="BK015644">
    <property type="protein sequence ID" value="DAE17695.1"/>
    <property type="molecule type" value="Genomic_DNA"/>
</dbReference>
<accession>A0A8S5QEL2</accession>